<feature type="domain" description="ExoI SH3-like" evidence="6">
    <location>
        <begin position="286"/>
        <end position="505"/>
    </location>
</feature>
<reference evidence="7" key="1">
    <citation type="submission" date="2022-01" db="EMBL/GenBank/DDBJ databases">
        <title>Genome Sequence Resource for Two Populations of Ditylenchus destructor, the Migratory Endoparasitic Phytonematode.</title>
        <authorList>
            <person name="Zhang H."/>
            <person name="Lin R."/>
            <person name="Xie B."/>
        </authorList>
    </citation>
    <scope>NUCLEOTIDE SEQUENCE</scope>
    <source>
        <strain evidence="7">BazhouSP</strain>
    </source>
</reference>
<feature type="region of interest" description="Disordered" evidence="5">
    <location>
        <begin position="1"/>
        <end position="79"/>
    </location>
</feature>
<feature type="compositionally biased region" description="Basic residues" evidence="5">
    <location>
        <begin position="400"/>
        <end position="413"/>
    </location>
</feature>
<comment type="cofactor">
    <cofactor evidence="1">
        <name>Mg(2+)</name>
        <dbReference type="ChEBI" id="CHEBI:18420"/>
    </cofactor>
</comment>
<organism evidence="7 8">
    <name type="scientific">Ditylenchus destructor</name>
    <dbReference type="NCBI Taxonomy" id="166010"/>
    <lineage>
        <taxon>Eukaryota</taxon>
        <taxon>Metazoa</taxon>
        <taxon>Ecdysozoa</taxon>
        <taxon>Nematoda</taxon>
        <taxon>Chromadorea</taxon>
        <taxon>Rhabditida</taxon>
        <taxon>Tylenchina</taxon>
        <taxon>Tylenchomorpha</taxon>
        <taxon>Sphaerularioidea</taxon>
        <taxon>Anguinidae</taxon>
        <taxon>Anguininae</taxon>
        <taxon>Ditylenchus</taxon>
    </lineage>
</organism>
<dbReference type="InterPro" id="IPR034747">
    <property type="entry name" value="EXOI_SH3"/>
</dbReference>
<dbReference type="Gene3D" id="3.30.1520.20">
    <property type="entry name" value="Exonuclease ExoI, domain 2"/>
    <property type="match status" value="1"/>
</dbReference>
<evidence type="ECO:0000256" key="2">
    <source>
        <dbReference type="ARBA" id="ARBA00022723"/>
    </source>
</evidence>
<evidence type="ECO:0000256" key="4">
    <source>
        <dbReference type="ARBA" id="ARBA00022842"/>
    </source>
</evidence>
<dbReference type="PROSITE" id="PS51784">
    <property type="entry name" value="EXOI_SH3"/>
    <property type="match status" value="1"/>
</dbReference>
<dbReference type="GO" id="GO:0008310">
    <property type="term" value="F:single-stranded DNA 3'-5' DNA exonuclease activity"/>
    <property type="evidence" value="ECO:0007669"/>
    <property type="project" value="InterPro"/>
</dbReference>
<evidence type="ECO:0000256" key="5">
    <source>
        <dbReference type="SAM" id="MobiDB-lite"/>
    </source>
</evidence>
<dbReference type="InterPro" id="IPR012337">
    <property type="entry name" value="RNaseH-like_sf"/>
</dbReference>
<gene>
    <name evidence="7" type="ORF">DdX_21011</name>
</gene>
<dbReference type="SUPFAM" id="SSF53098">
    <property type="entry name" value="Ribonuclease H-like"/>
    <property type="match status" value="1"/>
</dbReference>
<feature type="compositionally biased region" description="Basic residues" evidence="5">
    <location>
        <begin position="447"/>
        <end position="462"/>
    </location>
</feature>
<keyword evidence="8" id="KW-1185">Reference proteome</keyword>
<dbReference type="Gene3D" id="3.30.420.10">
    <property type="entry name" value="Ribonuclease H-like superfamily/Ribonuclease H"/>
    <property type="match status" value="2"/>
</dbReference>
<dbReference type="InterPro" id="IPR013620">
    <property type="entry name" value="Exonuc_1_SH3"/>
</dbReference>
<evidence type="ECO:0000256" key="3">
    <source>
        <dbReference type="ARBA" id="ARBA00022801"/>
    </source>
</evidence>
<sequence length="505" mass="56120">MGVQGAHAAFQDPGGGRSLRDDRHRQLRQPQLPPQLRGQRGGLWSRADASAGGAVRDRPAQFRRGARQPAPGFLAPPRRRHRAPVFTPALNEPHFSLARLRNLRRGAAPRPSVAVRGRAHRRELNEVGEPLMIYCKPAPDYLPSPEACLITGITPQLCLERGVPEHEFRRADRARLLAARHHRRGLQHHPLRRRGHALPLLAQPDRSVRPRMAERMRPLGPARRGALTYALRPDGIEWPEKEDGKPSFKLEDLARANGLLHESAHDALSDVRATIALARLIRSKQPKLFDFAFGLHRKDRVATELGLPATRETAKPFLHVSGMFPVERGCLAVMWPLASHPTNKNELLAWDLATTRANCATSTSRRCGCASSPAPRTCPRCWCACRQGRAPQQVADGRRQPAHARGAHGRALGRRPGGGDAPRGHRARPARHERDLVAGICPPQGGHARRRRGPVRRLRRQCRPAAPEPVARPLARGTGKDRTGFDDGRLEELLFRYRARTGPNC</sequence>
<dbReference type="GO" id="GO:0006281">
    <property type="term" value="P:DNA repair"/>
    <property type="evidence" value="ECO:0007669"/>
    <property type="project" value="InterPro"/>
</dbReference>
<accession>A0AAD4MJS4</accession>
<dbReference type="EMBL" id="JAKKPZ010000707">
    <property type="protein sequence ID" value="KAI1692844.1"/>
    <property type="molecule type" value="Genomic_DNA"/>
</dbReference>
<keyword evidence="4" id="KW-0460">Magnesium</keyword>
<comment type="caution">
    <text evidence="7">The sequence shown here is derived from an EMBL/GenBank/DDBJ whole genome shotgun (WGS) entry which is preliminary data.</text>
</comment>
<evidence type="ECO:0000259" key="6">
    <source>
        <dbReference type="PROSITE" id="PS51784"/>
    </source>
</evidence>
<evidence type="ECO:0000256" key="1">
    <source>
        <dbReference type="ARBA" id="ARBA00001946"/>
    </source>
</evidence>
<dbReference type="Proteomes" id="UP001201812">
    <property type="component" value="Unassembled WGS sequence"/>
</dbReference>
<name>A0AAD4MJS4_9BILA</name>
<feature type="region of interest" description="Disordered" evidence="5">
    <location>
        <begin position="392"/>
        <end position="485"/>
    </location>
</feature>
<dbReference type="GO" id="GO:0003676">
    <property type="term" value="F:nucleic acid binding"/>
    <property type="evidence" value="ECO:0007669"/>
    <property type="project" value="InterPro"/>
</dbReference>
<dbReference type="Pfam" id="PF08411">
    <property type="entry name" value="ExoI_SH3"/>
    <property type="match status" value="1"/>
</dbReference>
<dbReference type="InterPro" id="IPR038649">
    <property type="entry name" value="EXOI_SH3_sf"/>
</dbReference>
<dbReference type="InterPro" id="IPR036397">
    <property type="entry name" value="RNaseH_sf"/>
</dbReference>
<evidence type="ECO:0000313" key="7">
    <source>
        <dbReference type="EMBL" id="KAI1692844.1"/>
    </source>
</evidence>
<protein>
    <submittedName>
        <fullName evidence="7">Exodeoxyribonuclease I</fullName>
    </submittedName>
</protein>
<feature type="compositionally biased region" description="Low complexity" evidence="5">
    <location>
        <begin position="28"/>
        <end position="38"/>
    </location>
</feature>
<proteinExistence type="predicted"/>
<keyword evidence="2" id="KW-0479">Metal-binding</keyword>
<dbReference type="AlphaFoldDB" id="A0AAD4MJS4"/>
<evidence type="ECO:0000313" key="8">
    <source>
        <dbReference type="Proteomes" id="UP001201812"/>
    </source>
</evidence>
<keyword evidence="3" id="KW-0378">Hydrolase</keyword>